<name>A0A182HG90_ANOAR</name>
<keyword evidence="2" id="KW-1185">Reference proteome</keyword>
<evidence type="ECO:0000313" key="2">
    <source>
        <dbReference type="Proteomes" id="UP000075840"/>
    </source>
</evidence>
<organism evidence="1 2">
    <name type="scientific">Anopheles arabiensis</name>
    <name type="common">Mosquito</name>
    <dbReference type="NCBI Taxonomy" id="7173"/>
    <lineage>
        <taxon>Eukaryota</taxon>
        <taxon>Metazoa</taxon>
        <taxon>Ecdysozoa</taxon>
        <taxon>Arthropoda</taxon>
        <taxon>Hexapoda</taxon>
        <taxon>Insecta</taxon>
        <taxon>Pterygota</taxon>
        <taxon>Neoptera</taxon>
        <taxon>Endopterygota</taxon>
        <taxon>Diptera</taxon>
        <taxon>Nematocera</taxon>
        <taxon>Culicoidea</taxon>
        <taxon>Culicidae</taxon>
        <taxon>Anophelinae</taxon>
        <taxon>Anopheles</taxon>
    </lineage>
</organism>
<sequence length="91" mass="10989">MKYVAVLLISIAIVCLFSPSVEGHNRHGRQSHHMKQQHHMAKMMQYLEGNRLSRMHGWEHPRRRHHDCDDMNWLPWCLENAPERRGHRWMG</sequence>
<dbReference type="VEuPathDB" id="VectorBase:AARA000243"/>
<protein>
    <submittedName>
        <fullName evidence="1">Uncharacterized protein</fullName>
    </submittedName>
</protein>
<accession>A0A182HG90</accession>
<evidence type="ECO:0000313" key="1">
    <source>
        <dbReference type="EnsemblMetazoa" id="AARA000243-PA"/>
    </source>
</evidence>
<dbReference type="Proteomes" id="UP000075840">
    <property type="component" value="Unassembled WGS sequence"/>
</dbReference>
<dbReference type="EnsemblMetazoa" id="AARA000243-RA">
    <property type="protein sequence ID" value="AARA000243-PA"/>
    <property type="gene ID" value="AARA000243"/>
</dbReference>
<dbReference type="EMBL" id="APCN01004203">
    <property type="status" value="NOT_ANNOTATED_CDS"/>
    <property type="molecule type" value="Genomic_DNA"/>
</dbReference>
<dbReference type="AlphaFoldDB" id="A0A182HG90"/>
<proteinExistence type="predicted"/>
<reference evidence="1" key="1">
    <citation type="submission" date="2022-08" db="UniProtKB">
        <authorList>
            <consortium name="EnsemblMetazoa"/>
        </authorList>
    </citation>
    <scope>IDENTIFICATION</scope>
    <source>
        <strain evidence="1">Dongola</strain>
    </source>
</reference>